<gene>
    <name evidence="1" type="ORF">AWB93_22675</name>
</gene>
<evidence type="ECO:0000313" key="2">
    <source>
        <dbReference type="Proteomes" id="UP000193990"/>
    </source>
</evidence>
<sequence>MPYTRADGPMAETGHMGATAERTRRDARVVGLFLAGLSYRDIAAVVGLRSPTSVGNIVQREFGAPDSAARRGLLTDEAFAVWQERTERLLRAHWGRALDGNHRSAELCRKLLGQQAQVYGLAQKVALAAGTPTGMVEVEPAEPDMDELARLRAVRAGS</sequence>
<comment type="caution">
    <text evidence="1">The sequence shown here is derived from an EMBL/GenBank/DDBJ whole genome shotgun (WGS) entry which is preliminary data.</text>
</comment>
<dbReference type="EMBL" id="LQOK01000047">
    <property type="protein sequence ID" value="ORU95785.1"/>
    <property type="molecule type" value="Genomic_DNA"/>
</dbReference>
<protein>
    <submittedName>
        <fullName evidence="1">Uncharacterized protein</fullName>
    </submittedName>
</protein>
<name>A0A1X1QWL2_MYCBE</name>
<dbReference type="AlphaFoldDB" id="A0A1X1QWL2"/>
<reference evidence="1 2" key="1">
    <citation type="submission" date="2016-01" db="EMBL/GenBank/DDBJ databases">
        <title>The new phylogeny of the genus Mycobacterium.</title>
        <authorList>
            <person name="Tarcisio F."/>
            <person name="Conor M."/>
            <person name="Antonella G."/>
            <person name="Elisabetta G."/>
            <person name="Giulia F.S."/>
            <person name="Sara T."/>
            <person name="Anna F."/>
            <person name="Clotilde B."/>
            <person name="Roberto B."/>
            <person name="Veronica D.S."/>
            <person name="Fabio R."/>
            <person name="Monica P."/>
            <person name="Olivier J."/>
            <person name="Enrico T."/>
            <person name="Nicola S."/>
        </authorList>
    </citation>
    <scope>NUCLEOTIDE SEQUENCE [LARGE SCALE GENOMIC DNA]</scope>
    <source>
        <strain evidence="1 2">DSM 44277</strain>
    </source>
</reference>
<keyword evidence="2" id="KW-1185">Reference proteome</keyword>
<evidence type="ECO:0000313" key="1">
    <source>
        <dbReference type="EMBL" id="ORU95785.1"/>
    </source>
</evidence>
<proteinExistence type="predicted"/>
<organism evidence="1 2">
    <name type="scientific">Mycobacterium bohemicum</name>
    <dbReference type="NCBI Taxonomy" id="56425"/>
    <lineage>
        <taxon>Bacteria</taxon>
        <taxon>Bacillati</taxon>
        <taxon>Actinomycetota</taxon>
        <taxon>Actinomycetes</taxon>
        <taxon>Mycobacteriales</taxon>
        <taxon>Mycobacteriaceae</taxon>
        <taxon>Mycobacterium</taxon>
    </lineage>
</organism>
<dbReference type="Proteomes" id="UP000193990">
    <property type="component" value="Unassembled WGS sequence"/>
</dbReference>
<accession>A0A1X1QWL2</accession>